<organism evidence="1 2">
    <name type="scientific">Dictyobacter vulcani</name>
    <dbReference type="NCBI Taxonomy" id="2607529"/>
    <lineage>
        <taxon>Bacteria</taxon>
        <taxon>Bacillati</taxon>
        <taxon>Chloroflexota</taxon>
        <taxon>Ktedonobacteria</taxon>
        <taxon>Ktedonobacterales</taxon>
        <taxon>Dictyobacteraceae</taxon>
        <taxon>Dictyobacter</taxon>
    </lineage>
</organism>
<protein>
    <recommendedName>
        <fullName evidence="3">Pyridoxamine 5'-phosphate oxidase putative domain-containing protein</fullName>
    </recommendedName>
</protein>
<dbReference type="Pfam" id="PF10012">
    <property type="entry name" value="DUF2255"/>
    <property type="match status" value="1"/>
</dbReference>
<sequence>MAPTNFRSGVQNDNLIDITVTGRTSGRPISLPIWFTLDSNTLYLIPVKGSDTEWYKNLRKTPTIRVSAHGKAVTASAQVHTDQAQLDHVLELFREKYGKNVKSYYPKYDVAVAVPLA</sequence>
<comment type="caution">
    <text evidence="1">The sequence shown here is derived from an EMBL/GenBank/DDBJ whole genome shotgun (WGS) entry which is preliminary data.</text>
</comment>
<gene>
    <name evidence="1" type="ORF">KDW_40420</name>
</gene>
<accession>A0A5J4KTT1</accession>
<evidence type="ECO:0008006" key="3">
    <source>
        <dbReference type="Google" id="ProtNLM"/>
    </source>
</evidence>
<proteinExistence type="predicted"/>
<dbReference type="InterPro" id="IPR016888">
    <property type="entry name" value="UCP028498"/>
</dbReference>
<dbReference type="SUPFAM" id="SSF50475">
    <property type="entry name" value="FMN-binding split barrel"/>
    <property type="match status" value="1"/>
</dbReference>
<dbReference type="EMBL" id="BKZW01000002">
    <property type="protein sequence ID" value="GER89880.1"/>
    <property type="molecule type" value="Genomic_DNA"/>
</dbReference>
<evidence type="ECO:0000313" key="2">
    <source>
        <dbReference type="Proteomes" id="UP000326912"/>
    </source>
</evidence>
<dbReference type="Gene3D" id="2.30.110.10">
    <property type="entry name" value="Electron Transport, Fmn-binding Protein, Chain A"/>
    <property type="match status" value="1"/>
</dbReference>
<dbReference type="InterPro" id="IPR012349">
    <property type="entry name" value="Split_barrel_FMN-bd"/>
</dbReference>
<dbReference type="Proteomes" id="UP000326912">
    <property type="component" value="Unassembled WGS sequence"/>
</dbReference>
<evidence type="ECO:0000313" key="1">
    <source>
        <dbReference type="EMBL" id="GER89880.1"/>
    </source>
</evidence>
<dbReference type="RefSeq" id="WP_151757698.1">
    <property type="nucleotide sequence ID" value="NZ_BKZW01000002.1"/>
</dbReference>
<name>A0A5J4KTT1_9CHLR</name>
<reference evidence="1 2" key="1">
    <citation type="submission" date="2019-10" db="EMBL/GenBank/DDBJ databases">
        <title>Dictyobacter vulcani sp. nov., within the class Ktedonobacteria, isolated from soil of volcanic Mt. Zao.</title>
        <authorList>
            <person name="Zheng Y."/>
            <person name="Wang C.M."/>
            <person name="Sakai Y."/>
            <person name="Abe K."/>
            <person name="Yokota A."/>
            <person name="Yabe S."/>
        </authorList>
    </citation>
    <scope>NUCLEOTIDE SEQUENCE [LARGE SCALE GENOMIC DNA]</scope>
    <source>
        <strain evidence="1 2">W12</strain>
    </source>
</reference>
<dbReference type="AlphaFoldDB" id="A0A5J4KTT1"/>
<keyword evidence="2" id="KW-1185">Reference proteome</keyword>